<organism evidence="2 3">
    <name type="scientific">Sphingomonas taxi</name>
    <dbReference type="NCBI Taxonomy" id="1549858"/>
    <lineage>
        <taxon>Bacteria</taxon>
        <taxon>Pseudomonadati</taxon>
        <taxon>Pseudomonadota</taxon>
        <taxon>Alphaproteobacteria</taxon>
        <taxon>Sphingomonadales</taxon>
        <taxon>Sphingomonadaceae</taxon>
        <taxon>Sphingomonas</taxon>
    </lineage>
</organism>
<comment type="caution">
    <text evidence="2">The sequence shown here is derived from an EMBL/GenBank/DDBJ whole genome shotgun (WGS) entry which is preliminary data.</text>
</comment>
<dbReference type="EMBL" id="QFMX01000006">
    <property type="protein sequence ID" value="PZO74112.1"/>
    <property type="molecule type" value="Genomic_DNA"/>
</dbReference>
<dbReference type="Proteomes" id="UP000249555">
    <property type="component" value="Unassembled WGS sequence"/>
</dbReference>
<reference evidence="2 3" key="1">
    <citation type="submission" date="2017-08" db="EMBL/GenBank/DDBJ databases">
        <title>Infants hospitalized years apart are colonized by the same room-sourced microbial strains.</title>
        <authorList>
            <person name="Brooks B."/>
            <person name="Olm M.R."/>
            <person name="Firek B.A."/>
            <person name="Baker R."/>
            <person name="Thomas B.C."/>
            <person name="Morowitz M.J."/>
            <person name="Banfield J.F."/>
        </authorList>
    </citation>
    <scope>NUCLEOTIDE SEQUENCE [LARGE SCALE GENOMIC DNA]</scope>
    <source>
        <strain evidence="2">S2_018_000_R3_119</strain>
    </source>
</reference>
<feature type="signal peptide" evidence="1">
    <location>
        <begin position="1"/>
        <end position="21"/>
    </location>
</feature>
<accession>A0A2W4Z122</accession>
<name>A0A2W4Z122_9SPHN</name>
<evidence type="ECO:0000313" key="2">
    <source>
        <dbReference type="EMBL" id="PZO74112.1"/>
    </source>
</evidence>
<evidence type="ECO:0000313" key="3">
    <source>
        <dbReference type="Proteomes" id="UP000249555"/>
    </source>
</evidence>
<sequence length="275" mass="30271">MKIAYLGYILAMALGATVVGAQERPAPTLPTAADSDEIIVEGLRIPRSLLPTGVYWDYSTLLGSRIRRERADLYLGCAVRIGNVHWLRNAVDGEPNSARARFAQGRMLQYGGCHPPLRTEGAVYSNRPIGSIDLGVSQLDRGVIMELVMRTYAPDAALTPEMVRDPAVRSRFMAREGLRNRLRLPEDRDSLLFASCLVEEQPVLATRLVRSEPGSPLERGLTQALIVEGRTCVGNTKRVTIDPSMIRAYIADAFYRWVVAARGTDSLIPPNPKVG</sequence>
<evidence type="ECO:0000256" key="1">
    <source>
        <dbReference type="SAM" id="SignalP"/>
    </source>
</evidence>
<dbReference type="AlphaFoldDB" id="A0A2W4Z122"/>
<protein>
    <submittedName>
        <fullName evidence="2">Uncharacterized protein</fullName>
    </submittedName>
</protein>
<feature type="chain" id="PRO_5016072923" evidence="1">
    <location>
        <begin position="22"/>
        <end position="275"/>
    </location>
</feature>
<keyword evidence="1" id="KW-0732">Signal</keyword>
<proteinExistence type="predicted"/>
<gene>
    <name evidence="2" type="ORF">DI640_06915</name>
</gene>